<keyword evidence="3 7" id="KW-0547">Nucleotide-binding</keyword>
<comment type="similarity">
    <text evidence="6">Belongs to the protein kinase superfamily. CK1 Ser/Thr protein kinase family.</text>
</comment>
<dbReference type="PROSITE" id="PS50011">
    <property type="entry name" value="PROTEIN_KINASE_DOM"/>
    <property type="match status" value="1"/>
</dbReference>
<dbReference type="STRING" id="147828.A0A4S2M880"/>
<gene>
    <name evidence="10" type="ORF">CRM22_001965</name>
</gene>
<feature type="region of interest" description="Disordered" evidence="8">
    <location>
        <begin position="537"/>
        <end position="582"/>
    </location>
</feature>
<dbReference type="SUPFAM" id="SSF56112">
    <property type="entry name" value="Protein kinase-like (PK-like)"/>
    <property type="match status" value="1"/>
</dbReference>
<name>A0A4S2M880_OPIFE</name>
<dbReference type="EMBL" id="SJOL01003476">
    <property type="protein sequence ID" value="TGZ72652.1"/>
    <property type="molecule type" value="Genomic_DNA"/>
</dbReference>
<feature type="compositionally biased region" description="Polar residues" evidence="8">
    <location>
        <begin position="1150"/>
        <end position="1161"/>
    </location>
</feature>
<dbReference type="InterPro" id="IPR047916">
    <property type="entry name" value="TTBK_Asator-like_STKc"/>
</dbReference>
<dbReference type="GO" id="GO:0004674">
    <property type="term" value="F:protein serine/threonine kinase activity"/>
    <property type="evidence" value="ECO:0007669"/>
    <property type="project" value="UniProtKB-KW"/>
</dbReference>
<feature type="compositionally biased region" description="Polar residues" evidence="8">
    <location>
        <begin position="907"/>
        <end position="918"/>
    </location>
</feature>
<dbReference type="InterPro" id="IPR000719">
    <property type="entry name" value="Prot_kinase_dom"/>
</dbReference>
<feature type="binding site" evidence="7">
    <location>
        <position position="50"/>
    </location>
    <ligand>
        <name>ATP</name>
        <dbReference type="ChEBI" id="CHEBI:30616"/>
    </ligand>
</feature>
<feature type="region of interest" description="Disordered" evidence="8">
    <location>
        <begin position="1088"/>
        <end position="1161"/>
    </location>
</feature>
<evidence type="ECO:0000256" key="6">
    <source>
        <dbReference type="ARBA" id="ARBA00061588"/>
    </source>
</evidence>
<feature type="compositionally biased region" description="Basic residues" evidence="8">
    <location>
        <begin position="376"/>
        <end position="390"/>
    </location>
</feature>
<dbReference type="PROSITE" id="PS00107">
    <property type="entry name" value="PROTEIN_KINASE_ATP"/>
    <property type="match status" value="1"/>
</dbReference>
<evidence type="ECO:0000256" key="1">
    <source>
        <dbReference type="ARBA" id="ARBA00022527"/>
    </source>
</evidence>
<evidence type="ECO:0000256" key="3">
    <source>
        <dbReference type="ARBA" id="ARBA00022741"/>
    </source>
</evidence>
<feature type="region of interest" description="Disordered" evidence="8">
    <location>
        <begin position="338"/>
        <end position="395"/>
    </location>
</feature>
<evidence type="ECO:0000256" key="8">
    <source>
        <dbReference type="SAM" id="MobiDB-lite"/>
    </source>
</evidence>
<dbReference type="SMART" id="SM00220">
    <property type="entry name" value="S_TKc"/>
    <property type="match status" value="1"/>
</dbReference>
<dbReference type="Proteomes" id="UP000308267">
    <property type="component" value="Unassembled WGS sequence"/>
</dbReference>
<keyword evidence="11" id="KW-1185">Reference proteome</keyword>
<evidence type="ECO:0000256" key="2">
    <source>
        <dbReference type="ARBA" id="ARBA00022679"/>
    </source>
</evidence>
<keyword evidence="4" id="KW-0418">Kinase</keyword>
<protein>
    <recommendedName>
        <fullName evidence="9">Protein kinase domain-containing protein</fullName>
    </recommendedName>
</protein>
<accession>A0A4S2M880</accession>
<feature type="compositionally biased region" description="Polar residues" evidence="8">
    <location>
        <begin position="879"/>
        <end position="897"/>
    </location>
</feature>
<evidence type="ECO:0000256" key="5">
    <source>
        <dbReference type="ARBA" id="ARBA00022840"/>
    </source>
</evidence>
<dbReference type="OrthoDB" id="5979581at2759"/>
<proteinExistence type="inferred from homology"/>
<dbReference type="PANTHER" id="PTHR11909">
    <property type="entry name" value="CASEIN KINASE-RELATED"/>
    <property type="match status" value="1"/>
</dbReference>
<evidence type="ECO:0000313" key="11">
    <source>
        <dbReference type="Proteomes" id="UP000308267"/>
    </source>
</evidence>
<dbReference type="EMBL" id="SJOL01003476">
    <property type="protein sequence ID" value="TGZ72653.1"/>
    <property type="molecule type" value="Genomic_DNA"/>
</dbReference>
<dbReference type="InterPro" id="IPR011009">
    <property type="entry name" value="Kinase-like_dom_sf"/>
</dbReference>
<keyword evidence="2" id="KW-0808">Transferase</keyword>
<feature type="compositionally biased region" description="Basic and acidic residues" evidence="8">
    <location>
        <begin position="1115"/>
        <end position="1134"/>
    </location>
</feature>
<evidence type="ECO:0000259" key="9">
    <source>
        <dbReference type="PROSITE" id="PS50011"/>
    </source>
</evidence>
<keyword evidence="1" id="KW-0723">Serine/threonine-protein kinase</keyword>
<evidence type="ECO:0000256" key="7">
    <source>
        <dbReference type="PROSITE-ProRule" id="PRU10141"/>
    </source>
</evidence>
<feature type="compositionally biased region" description="Polar residues" evidence="8">
    <location>
        <begin position="934"/>
        <end position="948"/>
    </location>
</feature>
<feature type="region of interest" description="Disordered" evidence="8">
    <location>
        <begin position="311"/>
        <end position="330"/>
    </location>
</feature>
<reference evidence="10 11" key="1">
    <citation type="journal article" date="2019" name="BMC Genomics">
        <title>New insights from Opisthorchis felineus genome: update on genomics of the epidemiologically important liver flukes.</title>
        <authorList>
            <person name="Ershov N.I."/>
            <person name="Mordvinov V.A."/>
            <person name="Prokhortchouk E.B."/>
            <person name="Pakharukova M.Y."/>
            <person name="Gunbin K.V."/>
            <person name="Ustyantsev K."/>
            <person name="Genaev M.A."/>
            <person name="Blinov A.G."/>
            <person name="Mazur A."/>
            <person name="Boulygina E."/>
            <person name="Tsygankova S."/>
            <person name="Khrameeva E."/>
            <person name="Chekanov N."/>
            <person name="Fan G."/>
            <person name="Xiao A."/>
            <person name="Zhang H."/>
            <person name="Xu X."/>
            <person name="Yang H."/>
            <person name="Solovyev V."/>
            <person name="Lee S.M."/>
            <person name="Liu X."/>
            <person name="Afonnikov D.A."/>
            <person name="Skryabin K.G."/>
        </authorList>
    </citation>
    <scope>NUCLEOTIDE SEQUENCE [LARGE SCALE GENOMIC DNA]</scope>
    <source>
        <strain evidence="10">AK-0245</strain>
        <tissue evidence="10">Whole organism</tissue>
    </source>
</reference>
<dbReference type="InterPro" id="IPR017441">
    <property type="entry name" value="Protein_kinase_ATP_BS"/>
</dbReference>
<dbReference type="GO" id="GO:0015630">
    <property type="term" value="C:microtubule cytoskeleton"/>
    <property type="evidence" value="ECO:0007669"/>
    <property type="project" value="UniProtKB-ARBA"/>
</dbReference>
<feature type="domain" description="Protein kinase" evidence="9">
    <location>
        <begin position="21"/>
        <end position="285"/>
    </location>
</feature>
<keyword evidence="5 7" id="KW-0067">ATP-binding</keyword>
<dbReference type="Pfam" id="PF00069">
    <property type="entry name" value="Pkinase"/>
    <property type="match status" value="1"/>
</dbReference>
<dbReference type="FunFam" id="1.10.510.10:FF:000481">
    <property type="entry name" value="Asator, isoform D"/>
    <property type="match status" value="1"/>
</dbReference>
<dbReference type="CDD" id="cd14017">
    <property type="entry name" value="STKc_TTBK"/>
    <property type="match status" value="1"/>
</dbReference>
<dbReference type="FunFam" id="3.30.200.20:FF:000358">
    <property type="entry name" value="Tau tubulin kinase 2b"/>
    <property type="match status" value="1"/>
</dbReference>
<sequence length="1335" mass="144489">MTSATSDTDLVSPGSIIKDRWRVVKKIGGGGFGEIYEAQEINCQEKVALKLESARQPKQVLKMEVAVLRKLQGKDHVCKFLGCGRNDRYSYVVMTLQGRNLADLRRSMPRGLFSISTTMRLSLQILEAIETIHEAGFLHRDIKPSNFAVGRLPTNSRNIYMLDFGLARQYTTPKGEVRPPRPVAGFRGTVRYASRNAHMNREMGRHDDLWSMFYMLVEFASGQLPWRRIKDKEQVGQIKNSFNHMTLTRCLPSEFRTFLEHIEGCTYADRPDYTMLRGLIKQAMVRRDVQESDAFDWEQLPATNEGQAVNSIQAPTTPAPPMTNGVAGTGGTAVTQLASRQAAAGHVASGTGGGPQHTGYGEKHAHGAHQQGTPCHRQHHTHHHHHHHRSSNQVQRGVDTLGLGTAISVGGTSAHHLASTVNESIHGGVSPGLGAGRTLSTEILGGPDNVALKMKNGSPLPPPPTPGAVGELGSTELGKMVTAAVDECLDHAVKGGHDTDALNDAPLPVAANANMQSAIIGNNVGFSSTGHNVEDGRCGRRLTPNNMTLNGTPVHRTSRRKYSTNNMPCHGHVSGGRSIGQDSNYPKANGETFMDVGSVYSYGKKSDAVSEHRPSRLPVLTPMRQGQREHPGVVLDTQNSASVVTQRASSVVRSTIPERNHLNGDHVSVNSPKTCSMYANANDLSVAAICGYVDQSQASAAQMTNAIAVSTMGRIPSGSTSRLARVSSFAAGSNTQIAGLGLSSQDLVGDMDTDCPNMFTTGTNCLPNSGHRKISELASNRTDVDRYEDGMVVYRPDDSDVDLDIDADGCCKDMKGRAASECGVAASTEGATAPTSNAVHRDGMLSTELNKNEVVNDKASSAVRLSHNRFGSKTPLRDPTSSRNSHRQLNMIQQGTTEDTRRRLSLADSSFVTRNPPNSDKRRLRGVTPESVHYESTTRCTSSGQILPNSKPVPLPRQRPQMTTWGKCRNSSSVVRGGQNIRTDTSGSGALRMACSSSNVNVPEFSRKTVFGDRTIGLQGRTLPNGPHQQLSNNTSSDAVHPKLFQCGGRTVVRPKVANFTTSTNSNGTTGRPRGSWTRGLIELQENNNGYYEGGGTELGFHDRPMNTRPSSRLSSRERWDRSGKDRWFKHDPSESSSDVDSDAKLTADSKPNLTTKTSDNFAYSDAHNASADGIENVPYTSAHKLANHKTDEHKSVFVDRMIGVEGDVFEKSSHAPALADSQVDLTAQDIHPETATAVDALPSKAVCDEPSKTAVLVPRPNAYPAAFATTALSARRRRYLPSCVPPEKGTVSSLDSDLVNEALANHLDTKLNVCRSEFDLGRESCQKFVAVDDM</sequence>
<dbReference type="Gene3D" id="1.10.510.10">
    <property type="entry name" value="Transferase(Phosphotransferase) domain 1"/>
    <property type="match status" value="1"/>
</dbReference>
<comment type="caution">
    <text evidence="10">The sequence shown here is derived from an EMBL/GenBank/DDBJ whole genome shotgun (WGS) entry which is preliminary data.</text>
</comment>
<evidence type="ECO:0000256" key="4">
    <source>
        <dbReference type="ARBA" id="ARBA00022777"/>
    </source>
</evidence>
<organism evidence="10 11">
    <name type="scientific">Opisthorchis felineus</name>
    <dbReference type="NCBI Taxonomy" id="147828"/>
    <lineage>
        <taxon>Eukaryota</taxon>
        <taxon>Metazoa</taxon>
        <taxon>Spiralia</taxon>
        <taxon>Lophotrochozoa</taxon>
        <taxon>Platyhelminthes</taxon>
        <taxon>Trematoda</taxon>
        <taxon>Digenea</taxon>
        <taxon>Opisthorchiida</taxon>
        <taxon>Opisthorchiata</taxon>
        <taxon>Opisthorchiidae</taxon>
        <taxon>Opisthorchis</taxon>
    </lineage>
</organism>
<dbReference type="GO" id="GO:0005524">
    <property type="term" value="F:ATP binding"/>
    <property type="evidence" value="ECO:0007669"/>
    <property type="project" value="UniProtKB-UniRule"/>
</dbReference>
<dbReference type="InterPro" id="IPR050235">
    <property type="entry name" value="CK1_Ser-Thr_kinase"/>
</dbReference>
<evidence type="ECO:0000313" key="10">
    <source>
        <dbReference type="EMBL" id="TGZ72653.1"/>
    </source>
</evidence>
<feature type="region of interest" description="Disordered" evidence="8">
    <location>
        <begin position="857"/>
        <end position="964"/>
    </location>
</feature>